<dbReference type="Pfam" id="PF07363">
    <property type="entry name" value="DUF1484"/>
    <property type="match status" value="1"/>
</dbReference>
<evidence type="ECO:0000313" key="2">
    <source>
        <dbReference type="Proteomes" id="UP000248395"/>
    </source>
</evidence>
<accession>A0A318JFF8</accession>
<keyword evidence="2" id="KW-1185">Reference proteome</keyword>
<sequence>MNTQPLQNQPVPAAYLALATFEDQLRYLQTLASLPEHAALRDSISQLTCLSQTIQHTIADGICTLDRAADCMQCLLDLLHHAEDMPLAANQLAGLLTPLHQQISLARTDIGQLL</sequence>
<dbReference type="RefSeq" id="WP_059285312.1">
    <property type="nucleotide sequence ID" value="NZ_LNQU01000021.1"/>
</dbReference>
<proteinExistence type="predicted"/>
<reference evidence="1 2" key="1">
    <citation type="submission" date="2018-05" db="EMBL/GenBank/DDBJ databases">
        <title>Genomic Encyclopedia of Type Strains, Phase IV (KMG-IV): sequencing the most valuable type-strain genomes for metagenomic binning, comparative biology and taxonomic classification.</title>
        <authorList>
            <person name="Goeker M."/>
        </authorList>
    </citation>
    <scope>NUCLEOTIDE SEQUENCE [LARGE SCALE GENOMIC DNA]</scope>
    <source>
        <strain evidence="1 2">DSM 25134</strain>
    </source>
</reference>
<dbReference type="AlphaFoldDB" id="A0A318JFF8"/>
<dbReference type="Proteomes" id="UP000248395">
    <property type="component" value="Unassembled WGS sequence"/>
</dbReference>
<evidence type="ECO:0000313" key="1">
    <source>
        <dbReference type="EMBL" id="PXX46063.1"/>
    </source>
</evidence>
<gene>
    <name evidence="1" type="ORF">DFR38_110164</name>
</gene>
<comment type="caution">
    <text evidence="1">The sequence shown here is derived from an EMBL/GenBank/DDBJ whole genome shotgun (WGS) entry which is preliminary data.</text>
</comment>
<dbReference type="OrthoDB" id="8592499at2"/>
<organism evidence="1 2">
    <name type="scientific">Aquitalea magnusonii</name>
    <dbReference type="NCBI Taxonomy" id="332411"/>
    <lineage>
        <taxon>Bacteria</taxon>
        <taxon>Pseudomonadati</taxon>
        <taxon>Pseudomonadota</taxon>
        <taxon>Betaproteobacteria</taxon>
        <taxon>Neisseriales</taxon>
        <taxon>Chromobacteriaceae</taxon>
        <taxon>Aquitalea</taxon>
    </lineage>
</organism>
<protein>
    <submittedName>
        <fullName evidence="1">Uncharacterized protein DUF1484</fullName>
    </submittedName>
</protein>
<name>A0A318JFF8_9NEIS</name>
<dbReference type="InterPro" id="IPR009957">
    <property type="entry name" value="DUF1484"/>
</dbReference>
<dbReference type="EMBL" id="QJKC01000010">
    <property type="protein sequence ID" value="PXX46063.1"/>
    <property type="molecule type" value="Genomic_DNA"/>
</dbReference>